<organism evidence="1 2">
    <name type="scientific">Armillaria solidipes</name>
    <dbReference type="NCBI Taxonomy" id="1076256"/>
    <lineage>
        <taxon>Eukaryota</taxon>
        <taxon>Fungi</taxon>
        <taxon>Dikarya</taxon>
        <taxon>Basidiomycota</taxon>
        <taxon>Agaricomycotina</taxon>
        <taxon>Agaricomycetes</taxon>
        <taxon>Agaricomycetidae</taxon>
        <taxon>Agaricales</taxon>
        <taxon>Marasmiineae</taxon>
        <taxon>Physalacriaceae</taxon>
        <taxon>Armillaria</taxon>
    </lineage>
</organism>
<evidence type="ECO:0000313" key="1">
    <source>
        <dbReference type="EMBL" id="PBK62561.1"/>
    </source>
</evidence>
<protein>
    <submittedName>
        <fullName evidence="1">Uncharacterized protein</fullName>
    </submittedName>
</protein>
<name>A0A2H3AV08_9AGAR</name>
<gene>
    <name evidence="1" type="ORF">ARMSODRAFT_1008215</name>
</gene>
<dbReference type="Proteomes" id="UP000218334">
    <property type="component" value="Unassembled WGS sequence"/>
</dbReference>
<reference evidence="2" key="1">
    <citation type="journal article" date="2017" name="Nat. Ecol. Evol.">
        <title>Genome expansion and lineage-specific genetic innovations in the forest pathogenic fungi Armillaria.</title>
        <authorList>
            <person name="Sipos G."/>
            <person name="Prasanna A.N."/>
            <person name="Walter M.C."/>
            <person name="O'Connor E."/>
            <person name="Balint B."/>
            <person name="Krizsan K."/>
            <person name="Kiss B."/>
            <person name="Hess J."/>
            <person name="Varga T."/>
            <person name="Slot J."/>
            <person name="Riley R."/>
            <person name="Boka B."/>
            <person name="Rigling D."/>
            <person name="Barry K."/>
            <person name="Lee J."/>
            <person name="Mihaltcheva S."/>
            <person name="LaButti K."/>
            <person name="Lipzen A."/>
            <person name="Waldron R."/>
            <person name="Moloney N.M."/>
            <person name="Sperisen C."/>
            <person name="Kredics L."/>
            <person name="Vagvoelgyi C."/>
            <person name="Patrignani A."/>
            <person name="Fitzpatrick D."/>
            <person name="Nagy I."/>
            <person name="Doyle S."/>
            <person name="Anderson J.B."/>
            <person name="Grigoriev I.V."/>
            <person name="Gueldener U."/>
            <person name="Muensterkoetter M."/>
            <person name="Nagy L.G."/>
        </authorList>
    </citation>
    <scope>NUCLEOTIDE SEQUENCE [LARGE SCALE GENOMIC DNA]</scope>
    <source>
        <strain evidence="2">28-4</strain>
    </source>
</reference>
<proteinExistence type="predicted"/>
<dbReference type="EMBL" id="KZ293465">
    <property type="protein sequence ID" value="PBK62561.1"/>
    <property type="molecule type" value="Genomic_DNA"/>
</dbReference>
<accession>A0A2H3AV08</accession>
<feature type="non-terminal residue" evidence="1">
    <location>
        <position position="71"/>
    </location>
</feature>
<evidence type="ECO:0000313" key="2">
    <source>
        <dbReference type="Proteomes" id="UP000218334"/>
    </source>
</evidence>
<keyword evidence="2" id="KW-1185">Reference proteome</keyword>
<sequence length="71" mass="7965">MDPLRLVHLALLSKTFQRVLMFESSILAWNSAVGHQQNTGADPYDSYMCILYATICPDDSLALVRKPHAET</sequence>
<dbReference type="AlphaFoldDB" id="A0A2H3AV08"/>